<dbReference type="InterPro" id="IPR015007">
    <property type="entry name" value="NUP2/50/61"/>
</dbReference>
<keyword evidence="2" id="KW-0813">Transport</keyword>
<feature type="compositionally biased region" description="Polar residues" evidence="8">
    <location>
        <begin position="364"/>
        <end position="373"/>
    </location>
</feature>
<evidence type="ECO:0000313" key="11">
    <source>
        <dbReference type="Proteomes" id="UP001378960"/>
    </source>
</evidence>
<dbReference type="Proteomes" id="UP001378960">
    <property type="component" value="Unassembled WGS sequence"/>
</dbReference>
<dbReference type="PROSITE" id="PS50196">
    <property type="entry name" value="RANBD1"/>
    <property type="match status" value="1"/>
</dbReference>
<dbReference type="PANTHER" id="PTHR38697:SF1">
    <property type="entry name" value="NUCLEAR PORE COMPLEX PROTEIN SIMILAR TO S. CEREVISIAE NUP2 (EUROFUNG)"/>
    <property type="match status" value="1"/>
</dbReference>
<feature type="region of interest" description="Disordered" evidence="8">
    <location>
        <begin position="515"/>
        <end position="558"/>
    </location>
</feature>
<keyword evidence="6" id="KW-0906">Nuclear pore complex</keyword>
<protein>
    <submittedName>
        <fullName evidence="10">Nucleoporin</fullName>
    </submittedName>
</protein>
<evidence type="ECO:0000256" key="4">
    <source>
        <dbReference type="ARBA" id="ARBA00022927"/>
    </source>
</evidence>
<dbReference type="InterPro" id="IPR011993">
    <property type="entry name" value="PH-like_dom_sf"/>
</dbReference>
<dbReference type="PANTHER" id="PTHR38697">
    <property type="entry name" value="NUCLEAR PORE COMPLEX PROTEIN SIMILAR TO S. CEREVISIAE NUP2 (EUROFUNG)"/>
    <property type="match status" value="1"/>
</dbReference>
<name>A0AAV5R263_PICKL</name>
<feature type="compositionally biased region" description="Basic and acidic residues" evidence="8">
    <location>
        <begin position="450"/>
        <end position="460"/>
    </location>
</feature>
<feature type="compositionally biased region" description="Low complexity" evidence="8">
    <location>
        <begin position="157"/>
        <end position="172"/>
    </location>
</feature>
<dbReference type="Pfam" id="PF08911">
    <property type="entry name" value="NUP50"/>
    <property type="match status" value="1"/>
</dbReference>
<feature type="compositionally biased region" description="Polar residues" evidence="8">
    <location>
        <begin position="407"/>
        <end position="416"/>
    </location>
</feature>
<evidence type="ECO:0000256" key="3">
    <source>
        <dbReference type="ARBA" id="ARBA00022816"/>
    </source>
</evidence>
<feature type="compositionally biased region" description="Polar residues" evidence="8">
    <location>
        <begin position="301"/>
        <end position="317"/>
    </location>
</feature>
<evidence type="ECO:0000256" key="7">
    <source>
        <dbReference type="ARBA" id="ARBA00023242"/>
    </source>
</evidence>
<feature type="compositionally biased region" description="Polar residues" evidence="8">
    <location>
        <begin position="387"/>
        <end position="396"/>
    </location>
</feature>
<feature type="compositionally biased region" description="Low complexity" evidence="8">
    <location>
        <begin position="432"/>
        <end position="449"/>
    </location>
</feature>
<evidence type="ECO:0000256" key="2">
    <source>
        <dbReference type="ARBA" id="ARBA00022448"/>
    </source>
</evidence>
<feature type="compositionally biased region" description="Acidic residues" evidence="8">
    <location>
        <begin position="15"/>
        <end position="28"/>
    </location>
</feature>
<evidence type="ECO:0000256" key="1">
    <source>
        <dbReference type="ARBA" id="ARBA00004567"/>
    </source>
</evidence>
<keyword evidence="11" id="KW-1185">Reference proteome</keyword>
<evidence type="ECO:0000259" key="9">
    <source>
        <dbReference type="PROSITE" id="PS50196"/>
    </source>
</evidence>
<dbReference type="Gene3D" id="2.30.29.30">
    <property type="entry name" value="Pleckstrin-homology domain (PH domain)/Phosphotyrosine-binding domain (PTB)"/>
    <property type="match status" value="1"/>
</dbReference>
<organism evidence="10 11">
    <name type="scientific">Pichia kluyveri</name>
    <name type="common">Yeast</name>
    <dbReference type="NCBI Taxonomy" id="36015"/>
    <lineage>
        <taxon>Eukaryota</taxon>
        <taxon>Fungi</taxon>
        <taxon>Dikarya</taxon>
        <taxon>Ascomycota</taxon>
        <taxon>Saccharomycotina</taxon>
        <taxon>Pichiomycetes</taxon>
        <taxon>Pichiales</taxon>
        <taxon>Pichiaceae</taxon>
        <taxon>Pichia</taxon>
    </lineage>
</organism>
<dbReference type="SUPFAM" id="SSF50729">
    <property type="entry name" value="PH domain-like"/>
    <property type="match status" value="1"/>
</dbReference>
<dbReference type="Pfam" id="PF00638">
    <property type="entry name" value="Ran_BP1"/>
    <property type="match status" value="1"/>
</dbReference>
<dbReference type="GO" id="GO:0015031">
    <property type="term" value="P:protein transport"/>
    <property type="evidence" value="ECO:0007669"/>
    <property type="project" value="UniProtKB-KW"/>
</dbReference>
<feature type="compositionally biased region" description="Polar residues" evidence="8">
    <location>
        <begin position="527"/>
        <end position="558"/>
    </location>
</feature>
<feature type="region of interest" description="Disordered" evidence="8">
    <location>
        <begin position="1"/>
        <end position="36"/>
    </location>
</feature>
<gene>
    <name evidence="10" type="ORF">DAPK24_021460</name>
</gene>
<comment type="subcellular location">
    <subcellularLocation>
        <location evidence="1">Nucleus</location>
        <location evidence="1">Nuclear pore complex</location>
    </subcellularLocation>
</comment>
<comment type="caution">
    <text evidence="10">The sequence shown here is derived from an EMBL/GenBank/DDBJ whole genome shotgun (WGS) entry which is preliminary data.</text>
</comment>
<dbReference type="AlphaFoldDB" id="A0AAV5R263"/>
<keyword evidence="4" id="KW-0653">Protein transport</keyword>
<dbReference type="GO" id="GO:0005643">
    <property type="term" value="C:nuclear pore"/>
    <property type="evidence" value="ECO:0007669"/>
    <property type="project" value="UniProtKB-SubCell"/>
</dbReference>
<keyword evidence="7" id="KW-0539">Nucleus</keyword>
<evidence type="ECO:0000313" key="10">
    <source>
        <dbReference type="EMBL" id="GMM45571.1"/>
    </source>
</evidence>
<dbReference type="InterPro" id="IPR000156">
    <property type="entry name" value="Ran_bind_dom"/>
</dbReference>
<accession>A0AAV5R263</accession>
<dbReference type="SMART" id="SM00160">
    <property type="entry name" value="RanBD"/>
    <property type="match status" value="1"/>
</dbReference>
<dbReference type="EMBL" id="BTGB01000002">
    <property type="protein sequence ID" value="GMM45571.1"/>
    <property type="molecule type" value="Genomic_DNA"/>
</dbReference>
<feature type="compositionally biased region" description="Basic and acidic residues" evidence="8">
    <location>
        <begin position="190"/>
        <end position="206"/>
    </location>
</feature>
<feature type="domain" description="RanBD1" evidence="9">
    <location>
        <begin position="591"/>
        <end position="718"/>
    </location>
</feature>
<evidence type="ECO:0000256" key="5">
    <source>
        <dbReference type="ARBA" id="ARBA00023010"/>
    </source>
</evidence>
<keyword evidence="5" id="KW-0811">Translocation</keyword>
<reference evidence="10 11" key="1">
    <citation type="journal article" date="2023" name="Elife">
        <title>Identification of key yeast species and microbe-microbe interactions impacting larval growth of Drosophila in the wild.</title>
        <authorList>
            <person name="Mure A."/>
            <person name="Sugiura Y."/>
            <person name="Maeda R."/>
            <person name="Honda K."/>
            <person name="Sakurai N."/>
            <person name="Takahashi Y."/>
            <person name="Watada M."/>
            <person name="Katoh T."/>
            <person name="Gotoh A."/>
            <person name="Gotoh Y."/>
            <person name="Taniguchi I."/>
            <person name="Nakamura K."/>
            <person name="Hayashi T."/>
            <person name="Katayama T."/>
            <person name="Uemura T."/>
            <person name="Hattori Y."/>
        </authorList>
    </citation>
    <scope>NUCLEOTIDE SEQUENCE [LARGE SCALE GENOMIC DNA]</scope>
    <source>
        <strain evidence="10 11">PK-24</strain>
    </source>
</reference>
<dbReference type="InterPro" id="IPR053074">
    <property type="entry name" value="NPC_Nucleoporin"/>
</dbReference>
<evidence type="ECO:0000256" key="6">
    <source>
        <dbReference type="ARBA" id="ARBA00023132"/>
    </source>
</evidence>
<feature type="region of interest" description="Disordered" evidence="8">
    <location>
        <begin position="285"/>
        <end position="494"/>
    </location>
</feature>
<keyword evidence="3" id="KW-0509">mRNA transport</keyword>
<dbReference type="GO" id="GO:0051028">
    <property type="term" value="P:mRNA transport"/>
    <property type="evidence" value="ECO:0007669"/>
    <property type="project" value="UniProtKB-KW"/>
</dbReference>
<evidence type="ECO:0000256" key="8">
    <source>
        <dbReference type="SAM" id="MobiDB-lite"/>
    </source>
</evidence>
<proteinExistence type="predicted"/>
<feature type="compositionally biased region" description="Low complexity" evidence="8">
    <location>
        <begin position="334"/>
        <end position="350"/>
    </location>
</feature>
<feature type="compositionally biased region" description="Polar residues" evidence="8">
    <location>
        <begin position="466"/>
        <end position="494"/>
    </location>
</feature>
<feature type="region of interest" description="Disordered" evidence="8">
    <location>
        <begin position="155"/>
        <end position="270"/>
    </location>
</feature>
<sequence>MAKRTKTQITKDTVAYDEDVESSDDNQEMEAPQVASQSVMATRKIAGLGKRFGKKSINNTTTNNNTSIDDNRLSQMKSLNANFLKSINDGILKNPVADLSIICTKYIDYINKVNNKKIEVKSLVVPKVDVNPTIIKAAANDNENKPNPFSMFASIGATSNNTTNTNTTTATTKPINNSFTAPIKPSVSESKPEPKTETKPEPKNEVVEVGSDSDSDSENEKKPAKPLSGPAFVINELPKSKDYSFKFGKVPKNEPTSDSDDDIEIKGPTFQSNAVVKDSVFKLTPPANKKTEEPAKPAITFPTSTESKPSTGFSFGATTKPAEDSKKEEPSKPAFSFGNTTASTSSFTFTAKKEDSKPTPAFSFGNSSITPAITETKKEESKPAFSFGNTTPAVTETKTKLNPAFSFGNTTPSVNGSDKPADSKPTFSFGNTTTPAAPATSAFSFTSKTEQSKETEKSTEKPTTTFAFGNNSTTTSSIPAKPASTFNFTAQPNNNSVLPSKPTFNFSSNNSSTFSFGQKADDKSTENKSNPFNLGNGSFGTAQQPSNGSSTFTFNASKPASNKIGDEIISKEINDESNEVEADTVKGDFTVVKLNEKVEVKTGEENEETLISKRSKLSKFNSEGNNYDTVGLGELKVLKNKETGKFRILARSEGSSNILLNVLILKQLKYELLGDKKTMLRIPVVTSSGSLETYLARIKTQNDGEELLKAIQDAQGQL</sequence>
<feature type="compositionally biased region" description="Basic and acidic residues" evidence="8">
    <location>
        <begin position="321"/>
        <end position="331"/>
    </location>
</feature>